<feature type="compositionally biased region" description="Polar residues" evidence="6">
    <location>
        <begin position="31"/>
        <end position="43"/>
    </location>
</feature>
<evidence type="ECO:0000256" key="6">
    <source>
        <dbReference type="SAM" id="MobiDB-lite"/>
    </source>
</evidence>
<keyword evidence="3" id="KW-0832">Ubl conjugation</keyword>
<dbReference type="EMBL" id="HACM01000710">
    <property type="protein sequence ID" value="CRZ01152.1"/>
    <property type="molecule type" value="Transcribed_RNA"/>
</dbReference>
<keyword evidence="2" id="KW-1017">Isopeptide bond</keyword>
<comment type="similarity">
    <text evidence="5">Belongs to the Fanconi anemia protein FANCD2 family.</text>
</comment>
<evidence type="ECO:0000256" key="2">
    <source>
        <dbReference type="ARBA" id="ARBA00022499"/>
    </source>
</evidence>
<dbReference type="GO" id="GO:0070182">
    <property type="term" value="F:DNA polymerase binding"/>
    <property type="evidence" value="ECO:0007669"/>
    <property type="project" value="TreeGrafter"/>
</dbReference>
<evidence type="ECO:0000256" key="5">
    <source>
        <dbReference type="ARBA" id="ARBA00093456"/>
    </source>
</evidence>
<keyword evidence="4" id="KW-0539">Nucleus</keyword>
<organism evidence="7">
    <name type="scientific">Spongospora subterranea</name>
    <dbReference type="NCBI Taxonomy" id="70186"/>
    <lineage>
        <taxon>Eukaryota</taxon>
        <taxon>Sar</taxon>
        <taxon>Rhizaria</taxon>
        <taxon>Endomyxa</taxon>
        <taxon>Phytomyxea</taxon>
        <taxon>Plasmodiophorida</taxon>
        <taxon>Plasmodiophoridae</taxon>
        <taxon>Spongospora</taxon>
    </lineage>
</organism>
<dbReference type="GO" id="GO:0036297">
    <property type="term" value="P:interstrand cross-link repair"/>
    <property type="evidence" value="ECO:0007669"/>
    <property type="project" value="TreeGrafter"/>
</dbReference>
<reference evidence="7" key="1">
    <citation type="submission" date="2015-04" db="EMBL/GenBank/DDBJ databases">
        <title>The genome sequence of the plant pathogenic Rhizarian Plasmodiophora brassicae reveals insights in its biotrophic life cycle and the origin of chitin synthesis.</title>
        <authorList>
            <person name="Schwelm A."/>
            <person name="Fogelqvist J."/>
            <person name="Knaust A."/>
            <person name="Julke S."/>
            <person name="Lilja T."/>
            <person name="Dhandapani V."/>
            <person name="Bonilla-Rosso G."/>
            <person name="Karlsson M."/>
            <person name="Shevchenko A."/>
            <person name="Choi S.R."/>
            <person name="Kim H.G."/>
            <person name="Park J.Y."/>
            <person name="Lim Y.P."/>
            <person name="Ludwig-Muller J."/>
            <person name="Dixelius C."/>
        </authorList>
    </citation>
    <scope>NUCLEOTIDE SEQUENCE</scope>
    <source>
        <tissue evidence="7">Potato root galls</tissue>
    </source>
</reference>
<comment type="subcellular location">
    <subcellularLocation>
        <location evidence="1">Nucleus</location>
    </subcellularLocation>
</comment>
<accession>A0A0H5QHL6</accession>
<dbReference type="InterPro" id="IPR029448">
    <property type="entry name" value="FANCD2"/>
</dbReference>
<dbReference type="Pfam" id="PF14631">
    <property type="entry name" value="FancD2"/>
    <property type="match status" value="2"/>
</dbReference>
<feature type="region of interest" description="Disordered" evidence="6">
    <location>
        <begin position="1305"/>
        <end position="1337"/>
    </location>
</feature>
<feature type="compositionally biased region" description="Acidic residues" evidence="6">
    <location>
        <begin position="1310"/>
        <end position="1330"/>
    </location>
</feature>
<dbReference type="GO" id="GO:1990918">
    <property type="term" value="P:double-strand break repair involved in meiotic recombination"/>
    <property type="evidence" value="ECO:0007669"/>
    <property type="project" value="TreeGrafter"/>
</dbReference>
<evidence type="ECO:0008006" key="8">
    <source>
        <dbReference type="Google" id="ProtNLM"/>
    </source>
</evidence>
<dbReference type="GO" id="GO:0000793">
    <property type="term" value="C:condensed chromosome"/>
    <property type="evidence" value="ECO:0007669"/>
    <property type="project" value="TreeGrafter"/>
</dbReference>
<name>A0A0H5QHL6_9EUKA</name>
<evidence type="ECO:0000256" key="3">
    <source>
        <dbReference type="ARBA" id="ARBA00022843"/>
    </source>
</evidence>
<sequence length="1337" mass="151318">MAIAWMHLCPSVLRTIPHRRQPRRMFEDPSEASSISTGKQEAITNKRLRDDGTFSIPSPPRKNHVLHSMLESENFCMLSDGHYPHTISNLAELRWKLERRFRSSPSLLDQFIEQLTSFLDDDDQLRKALQPALTSLPNDRFQSLSSQESEMVIPASTDSLIRSLLGVPSLQQRLITLILEKLPEFCEDQDSSSLWTDVPRMILFQLRYLDVVCNEKQLCEKLLDLLRVCPVLLQREILIAIPDIVTDSSHPRLVEFLQELLRDDVSLTVHILDTLSNLNLSSDLMDDLRGTAVHALETSPIDDLPVIIRFVMHSCTKKDAETTISSLLRNLKFIGDPRTRSKTRCESLCLVIEQLRNGILYHKQLSSAFIKCLQTMIADDVSPIAVWSLFVVNELPHFSGKAVITLKHWLASDKQGAFTNSFEEILSAHPDVVSMLAKSSLGVAEEMLRSADVRDQDIAETIYTAVFTNTTLKPDTLNCIIAHIGSGKAEEVDRALLFLLSLCTHYHEQIRPSLAYIQSLLDYCHNLSNFQLRTLFQALAKCLGNDVSSSTLANSTEVLIYIKKNLHQPHFLFQRAGIIGALCYINACVSPGSQFDDDHEIYPLLVSPLSQSTAKSYMSTAFLCDEILYYLNRNSINIGVIDRLLINIVKSFLDTFMHNSSEPLVNDRNRDIQFRELYEVDETRSSQILILPSLYNPQIQQAFQMLSSQVELLHRYSLCDDAAEEDEDGYSSMPLILFDYNILDDVSSLDNTTQSTLFSALLHSINWFRSILNAFASSDDIVMQWKCTQRLLHLLDLHAQLQKFPIEFISTIVPLGISDPDRSLMLSQKPCKSHSLASEVLSYRMGHLQRPFATTVYTLLSFDLCIEVPARPQPDQRTSINPHMLRFLLVDLHATLKSIFLKSKPFGGVLPSSNAAYDNSTKCVDWIDFLKVLGYHSAEEGPNLHRRRLFSALGLHMKTLCSNEVFRSTDSELTDSILQLIITCMSVVLKSPLLQTRRGQPYLSEVLSDFKQCQDGSQLVRAGAARSHVCRVLLEFISPALDSLAIPVQICEIVHDCLQLSVVDDHSLLKEQLSAVARELLTTLWKDHYKLAGDVNRLIKIHIANASDPIEIVRGLIDVDFRRFSSEDASPEEGNVVGFSRTLTKATWPFFFKACSEQIATSLNITGRTLNTFMSLLETRAKLFASLLEYISFNHSKSVLSSAIVFGQVFMDGIIKHLPLMKKEYNNISSEIISVIMCVQKSTRKLQVICNHVKRERVTALVARVPALKKSLETFIYKIKELFFINGMLEKSDFKCGTLKHRAIDGSELREEDEEEVNEEEEKGEDDPEDAEKSNDE</sequence>
<proteinExistence type="inferred from homology"/>
<dbReference type="GO" id="GO:0031573">
    <property type="term" value="P:mitotic intra-S DNA damage checkpoint signaling"/>
    <property type="evidence" value="ECO:0007669"/>
    <property type="project" value="TreeGrafter"/>
</dbReference>
<dbReference type="PANTHER" id="PTHR32086">
    <property type="entry name" value="FANCONI ANEMIA GROUP D2 PROTEIN"/>
    <property type="match status" value="1"/>
</dbReference>
<dbReference type="GO" id="GO:0005634">
    <property type="term" value="C:nucleus"/>
    <property type="evidence" value="ECO:0007669"/>
    <property type="project" value="UniProtKB-SubCell"/>
</dbReference>
<evidence type="ECO:0000313" key="7">
    <source>
        <dbReference type="EMBL" id="CRZ01152.1"/>
    </source>
</evidence>
<dbReference type="PANTHER" id="PTHR32086:SF0">
    <property type="entry name" value="FANCONI ANEMIA GROUP D2 PROTEIN"/>
    <property type="match status" value="1"/>
</dbReference>
<feature type="region of interest" description="Disordered" evidence="6">
    <location>
        <begin position="24"/>
        <end position="44"/>
    </location>
</feature>
<evidence type="ECO:0000256" key="1">
    <source>
        <dbReference type="ARBA" id="ARBA00004123"/>
    </source>
</evidence>
<dbReference type="GO" id="GO:0007129">
    <property type="term" value="P:homologous chromosome pairing at meiosis"/>
    <property type="evidence" value="ECO:0007669"/>
    <property type="project" value="TreeGrafter"/>
</dbReference>
<evidence type="ECO:0000256" key="4">
    <source>
        <dbReference type="ARBA" id="ARBA00023242"/>
    </source>
</evidence>
<protein>
    <recommendedName>
        <fullName evidence="8">Fanconi anemia group D2 protein</fullName>
    </recommendedName>
</protein>